<organism evidence="1">
    <name type="scientific">Desulfobacca acetoxidans</name>
    <dbReference type="NCBI Taxonomy" id="60893"/>
    <lineage>
        <taxon>Bacteria</taxon>
        <taxon>Pseudomonadati</taxon>
        <taxon>Thermodesulfobacteriota</taxon>
        <taxon>Desulfobaccia</taxon>
        <taxon>Desulfobaccales</taxon>
        <taxon>Desulfobaccaceae</taxon>
        <taxon>Desulfobacca</taxon>
    </lineage>
</organism>
<gene>
    <name evidence="1" type="ORF">ENV52_15045</name>
</gene>
<dbReference type="EMBL" id="DTGR01000232">
    <property type="protein sequence ID" value="HHS31001.1"/>
    <property type="molecule type" value="Genomic_DNA"/>
</dbReference>
<protein>
    <submittedName>
        <fullName evidence="1">Uncharacterized protein</fullName>
    </submittedName>
</protein>
<accession>A0A7V6DR86</accession>
<evidence type="ECO:0000313" key="1">
    <source>
        <dbReference type="EMBL" id="HHS31001.1"/>
    </source>
</evidence>
<reference evidence="1" key="1">
    <citation type="journal article" date="2020" name="mSystems">
        <title>Genome- and Community-Level Interaction Insights into Carbon Utilization and Element Cycling Functions of Hydrothermarchaeota in Hydrothermal Sediment.</title>
        <authorList>
            <person name="Zhou Z."/>
            <person name="Liu Y."/>
            <person name="Xu W."/>
            <person name="Pan J."/>
            <person name="Luo Z.H."/>
            <person name="Li M."/>
        </authorList>
    </citation>
    <scope>NUCLEOTIDE SEQUENCE [LARGE SCALE GENOMIC DNA]</scope>
    <source>
        <strain evidence="1">SpSt-767</strain>
    </source>
</reference>
<comment type="caution">
    <text evidence="1">The sequence shown here is derived from an EMBL/GenBank/DDBJ whole genome shotgun (WGS) entry which is preliminary data.</text>
</comment>
<proteinExistence type="predicted"/>
<sequence>MNEYERIIQEKGLPNVGQTVRSKDHGTLWRVMEKKEIWHNINHPQTGANIMVPGIYLLFWKIQEGERPGVGKMLGYEYTLYDESFSLNWEIVKE</sequence>
<dbReference type="AlphaFoldDB" id="A0A7V6DR86"/>
<name>A0A7V6DR86_9BACT</name>